<dbReference type="VEuPathDB" id="VectorBase:GBRI015878"/>
<dbReference type="AlphaFoldDB" id="A0A1A9WDR9"/>
<proteinExistence type="predicted"/>
<dbReference type="Proteomes" id="UP000091820">
    <property type="component" value="Unassembled WGS sequence"/>
</dbReference>
<reference evidence="3" key="1">
    <citation type="submission" date="2014-03" db="EMBL/GenBank/DDBJ databases">
        <authorList>
            <person name="Aksoy S."/>
            <person name="Warren W."/>
            <person name="Wilson R.K."/>
        </authorList>
    </citation>
    <scope>NUCLEOTIDE SEQUENCE [LARGE SCALE GENOMIC DNA]</scope>
    <source>
        <strain evidence="3">IAEA</strain>
    </source>
</reference>
<accession>A0A1A9WDR9</accession>
<keyword evidence="3" id="KW-1185">Reference proteome</keyword>
<organism evidence="2 3">
    <name type="scientific">Glossina brevipalpis</name>
    <dbReference type="NCBI Taxonomy" id="37001"/>
    <lineage>
        <taxon>Eukaryota</taxon>
        <taxon>Metazoa</taxon>
        <taxon>Ecdysozoa</taxon>
        <taxon>Arthropoda</taxon>
        <taxon>Hexapoda</taxon>
        <taxon>Insecta</taxon>
        <taxon>Pterygota</taxon>
        <taxon>Neoptera</taxon>
        <taxon>Endopterygota</taxon>
        <taxon>Diptera</taxon>
        <taxon>Brachycera</taxon>
        <taxon>Muscomorpha</taxon>
        <taxon>Hippoboscoidea</taxon>
        <taxon>Glossinidae</taxon>
        <taxon>Glossina</taxon>
    </lineage>
</organism>
<evidence type="ECO:0000313" key="3">
    <source>
        <dbReference type="Proteomes" id="UP000091820"/>
    </source>
</evidence>
<protein>
    <submittedName>
        <fullName evidence="2">Uncharacterized protein</fullName>
    </submittedName>
</protein>
<keyword evidence="1" id="KW-0472">Membrane</keyword>
<reference evidence="2" key="2">
    <citation type="submission" date="2020-05" db="UniProtKB">
        <authorList>
            <consortium name="EnsemblMetazoa"/>
        </authorList>
    </citation>
    <scope>IDENTIFICATION</scope>
    <source>
        <strain evidence="2">IAEA</strain>
    </source>
</reference>
<feature type="transmembrane region" description="Helical" evidence="1">
    <location>
        <begin position="51"/>
        <end position="80"/>
    </location>
</feature>
<evidence type="ECO:0000256" key="1">
    <source>
        <dbReference type="SAM" id="Phobius"/>
    </source>
</evidence>
<name>A0A1A9WDR9_9MUSC</name>
<sequence length="162" mass="18963">MSLIKGEVLRVPDVDKVEVIVVDIITDRQPDVDKSIPLFMPHNGGSSKGWLFGWLAGWMAGWLVGWLVGWLTGWICIFADCSLNARRSIGKTKLFPLKTRILLIFIKTITNTISHHIVLVISVKTNASDSYHHYYYPNHHHYRHHYHHHHQRNHRHHQPFKR</sequence>
<keyword evidence="1" id="KW-0812">Transmembrane</keyword>
<dbReference type="EnsemblMetazoa" id="GBRI015878-RA">
    <property type="protein sequence ID" value="GBRI015878-PA"/>
    <property type="gene ID" value="GBRI015878"/>
</dbReference>
<feature type="transmembrane region" description="Helical" evidence="1">
    <location>
        <begin position="101"/>
        <end position="123"/>
    </location>
</feature>
<keyword evidence="1" id="KW-1133">Transmembrane helix</keyword>
<evidence type="ECO:0000313" key="2">
    <source>
        <dbReference type="EnsemblMetazoa" id="GBRI015878-PA"/>
    </source>
</evidence>